<comment type="subcellular location">
    <subcellularLocation>
        <location evidence="1">Cell membrane</location>
        <topology evidence="1">Multi-pass membrane protein</topology>
    </subcellularLocation>
</comment>
<dbReference type="Pfam" id="PF02706">
    <property type="entry name" value="Wzz"/>
    <property type="match status" value="1"/>
</dbReference>
<evidence type="ECO:0000256" key="4">
    <source>
        <dbReference type="ARBA" id="ARBA00022989"/>
    </source>
</evidence>
<name>A0A934X5S9_9MICO</name>
<feature type="domain" description="Polysaccharide chain length determinant N-terminal" evidence="7">
    <location>
        <begin position="18"/>
        <end position="95"/>
    </location>
</feature>
<evidence type="ECO:0000313" key="9">
    <source>
        <dbReference type="Proteomes" id="UP000718281"/>
    </source>
</evidence>
<dbReference type="Proteomes" id="UP000718281">
    <property type="component" value="Unassembled WGS sequence"/>
</dbReference>
<dbReference type="EMBL" id="JADIXZ010000004">
    <property type="protein sequence ID" value="MBK6300959.1"/>
    <property type="molecule type" value="Genomic_DNA"/>
</dbReference>
<feature type="transmembrane region" description="Helical" evidence="6">
    <location>
        <begin position="30"/>
        <end position="50"/>
    </location>
</feature>
<sequence length="345" mass="36353">MRDPARKELLVIGSQTSDVRRVVAALRRRWMVILAAVLVGAVLGLGYITAARPATYTTVVWLPPVGVKNLVGISEDAQPNIKQLVSDLSSASTYQLLGTAVEGAKVALAPDANELSIKVSASSDSPERAKAAASAFAAETGRLYFERRQAMVDAAKETVSMGLETAEPKDRPMLLMQKRALELVAAQKAPVTQDPTPAPTSATVFTAAVTLALLFAAAAAGAVGILSFSDRVLRFSDDVETMVGSEAVIAHALSAEDVPAVRGLLEDLAARGASIANVTPLAAPPVAPDTASTTGRPRRVLLARLDHDTKHQLDLSYRTSAVDHDVLVVCFSKPAWKAFQAPRSA</sequence>
<keyword evidence="2" id="KW-1003">Cell membrane</keyword>
<accession>A0A934X5S9</accession>
<dbReference type="AlphaFoldDB" id="A0A934X5S9"/>
<evidence type="ECO:0000259" key="7">
    <source>
        <dbReference type="Pfam" id="PF02706"/>
    </source>
</evidence>
<keyword evidence="5 6" id="KW-0472">Membrane</keyword>
<organism evidence="8 9">
    <name type="scientific">Candidatus Phosphoribacter hodrii</name>
    <dbReference type="NCBI Taxonomy" id="2953743"/>
    <lineage>
        <taxon>Bacteria</taxon>
        <taxon>Bacillati</taxon>
        <taxon>Actinomycetota</taxon>
        <taxon>Actinomycetes</taxon>
        <taxon>Micrococcales</taxon>
        <taxon>Dermatophilaceae</taxon>
        <taxon>Candidatus Phosphoribacter</taxon>
    </lineage>
</organism>
<evidence type="ECO:0000256" key="1">
    <source>
        <dbReference type="ARBA" id="ARBA00004651"/>
    </source>
</evidence>
<evidence type="ECO:0000256" key="5">
    <source>
        <dbReference type="ARBA" id="ARBA00023136"/>
    </source>
</evidence>
<gene>
    <name evidence="8" type="ORF">IPF40_07875</name>
</gene>
<evidence type="ECO:0000256" key="6">
    <source>
        <dbReference type="SAM" id="Phobius"/>
    </source>
</evidence>
<evidence type="ECO:0000256" key="3">
    <source>
        <dbReference type="ARBA" id="ARBA00022692"/>
    </source>
</evidence>
<feature type="transmembrane region" description="Helical" evidence="6">
    <location>
        <begin position="204"/>
        <end position="226"/>
    </location>
</feature>
<evidence type="ECO:0000256" key="2">
    <source>
        <dbReference type="ARBA" id="ARBA00022475"/>
    </source>
</evidence>
<evidence type="ECO:0000313" key="8">
    <source>
        <dbReference type="EMBL" id="MBK6300959.1"/>
    </source>
</evidence>
<proteinExistence type="predicted"/>
<keyword evidence="4 6" id="KW-1133">Transmembrane helix</keyword>
<dbReference type="InterPro" id="IPR003856">
    <property type="entry name" value="LPS_length_determ_N"/>
</dbReference>
<protein>
    <recommendedName>
        <fullName evidence="7">Polysaccharide chain length determinant N-terminal domain-containing protein</fullName>
    </recommendedName>
</protein>
<reference evidence="8 9" key="1">
    <citation type="submission" date="2020-10" db="EMBL/GenBank/DDBJ databases">
        <title>Connecting structure to function with the recovery of over 1000 high-quality activated sludge metagenome-assembled genomes encoding full-length rRNA genes using long-read sequencing.</title>
        <authorList>
            <person name="Singleton C.M."/>
            <person name="Petriglieri F."/>
            <person name="Kristensen J.M."/>
            <person name="Kirkegaard R.H."/>
            <person name="Michaelsen T.Y."/>
            <person name="Andersen M.H."/>
            <person name="Karst S.M."/>
            <person name="Dueholm M.S."/>
            <person name="Nielsen P.H."/>
            <person name="Albertsen M."/>
        </authorList>
    </citation>
    <scope>NUCLEOTIDE SEQUENCE [LARGE SCALE GENOMIC DNA]</scope>
    <source>
        <strain evidence="8">AalE_18-Q3-R2-46_BAT3C.188</strain>
    </source>
</reference>
<keyword evidence="3 6" id="KW-0812">Transmembrane</keyword>
<dbReference type="GO" id="GO:0005886">
    <property type="term" value="C:plasma membrane"/>
    <property type="evidence" value="ECO:0007669"/>
    <property type="project" value="UniProtKB-SubCell"/>
</dbReference>
<comment type="caution">
    <text evidence="8">The sequence shown here is derived from an EMBL/GenBank/DDBJ whole genome shotgun (WGS) entry which is preliminary data.</text>
</comment>